<reference evidence="2 3" key="1">
    <citation type="submission" date="2013-11" db="EMBL/GenBank/DDBJ databases">
        <title>The Genome Sequence of Phytophthora parasitica P1976.</title>
        <authorList>
            <consortium name="The Broad Institute Genomics Platform"/>
            <person name="Russ C."/>
            <person name="Tyler B."/>
            <person name="Panabieres F."/>
            <person name="Shan W."/>
            <person name="Tripathy S."/>
            <person name="Grunwald N."/>
            <person name="Machado M."/>
            <person name="Johnson C.S."/>
            <person name="Walker B."/>
            <person name="Young S."/>
            <person name="Zeng Q."/>
            <person name="Gargeya S."/>
            <person name="Fitzgerald M."/>
            <person name="Haas B."/>
            <person name="Abouelleil A."/>
            <person name="Allen A.W."/>
            <person name="Alvarado L."/>
            <person name="Arachchi H.M."/>
            <person name="Berlin A.M."/>
            <person name="Chapman S.B."/>
            <person name="Gainer-Dewar J."/>
            <person name="Goldberg J."/>
            <person name="Griggs A."/>
            <person name="Gujja S."/>
            <person name="Hansen M."/>
            <person name="Howarth C."/>
            <person name="Imamovic A."/>
            <person name="Ireland A."/>
            <person name="Larimer J."/>
            <person name="McCowan C."/>
            <person name="Murphy C."/>
            <person name="Pearson M."/>
            <person name="Poon T.W."/>
            <person name="Priest M."/>
            <person name="Roberts A."/>
            <person name="Saif S."/>
            <person name="Shea T."/>
            <person name="Sisk P."/>
            <person name="Sykes S."/>
            <person name="Wortman J."/>
            <person name="Nusbaum C."/>
            <person name="Birren B."/>
        </authorList>
    </citation>
    <scope>NUCLEOTIDE SEQUENCE [LARGE SCALE GENOMIC DNA]</scope>
    <source>
        <strain evidence="2 3">P1976</strain>
    </source>
</reference>
<feature type="compositionally biased region" description="Basic and acidic residues" evidence="1">
    <location>
        <begin position="161"/>
        <end position="170"/>
    </location>
</feature>
<organism evidence="2 3">
    <name type="scientific">Phytophthora nicotianae P1976</name>
    <dbReference type="NCBI Taxonomy" id="1317066"/>
    <lineage>
        <taxon>Eukaryota</taxon>
        <taxon>Sar</taxon>
        <taxon>Stramenopiles</taxon>
        <taxon>Oomycota</taxon>
        <taxon>Peronosporomycetes</taxon>
        <taxon>Peronosporales</taxon>
        <taxon>Peronosporaceae</taxon>
        <taxon>Phytophthora</taxon>
    </lineage>
</organism>
<name>A0A081A903_PHYNI</name>
<dbReference type="Proteomes" id="UP000028582">
    <property type="component" value="Unassembled WGS sequence"/>
</dbReference>
<proteinExistence type="predicted"/>
<evidence type="ECO:0000313" key="2">
    <source>
        <dbReference type="EMBL" id="ETO75364.1"/>
    </source>
</evidence>
<sequence length="183" mass="20279">MPDEGWLLDVQELSCGCLYNAKTGMCLHVLVAGFDAGVRIPYTAAHPQRFVANIHQPRRRTASVRRAWRTNKAATAQNSTPDTNASRSDNSEGGVTESEGDNSMQTTQYSEEPSPSALPHTPNGLYPDESGASTSRFIKPPYPMSTPGAQLKRRRTARTGNDTRRKHEDVQASQQTHRSTRRR</sequence>
<dbReference type="EMBL" id="ANJA01001669">
    <property type="protein sequence ID" value="ETO75364.1"/>
    <property type="molecule type" value="Genomic_DNA"/>
</dbReference>
<accession>A0A081A903</accession>
<gene>
    <name evidence="2" type="ORF">F444_09006</name>
</gene>
<evidence type="ECO:0008006" key="4">
    <source>
        <dbReference type="Google" id="ProtNLM"/>
    </source>
</evidence>
<evidence type="ECO:0000256" key="1">
    <source>
        <dbReference type="SAM" id="MobiDB-lite"/>
    </source>
</evidence>
<protein>
    <recommendedName>
        <fullName evidence="4">SWIM-type domain-containing protein</fullName>
    </recommendedName>
</protein>
<feature type="compositionally biased region" description="Polar residues" evidence="1">
    <location>
        <begin position="101"/>
        <end position="113"/>
    </location>
</feature>
<feature type="compositionally biased region" description="Polar residues" evidence="1">
    <location>
        <begin position="72"/>
        <end position="93"/>
    </location>
</feature>
<evidence type="ECO:0000313" key="3">
    <source>
        <dbReference type="Proteomes" id="UP000028582"/>
    </source>
</evidence>
<comment type="caution">
    <text evidence="2">The sequence shown here is derived from an EMBL/GenBank/DDBJ whole genome shotgun (WGS) entry which is preliminary data.</text>
</comment>
<dbReference type="AlphaFoldDB" id="A0A081A903"/>
<feature type="region of interest" description="Disordered" evidence="1">
    <location>
        <begin position="70"/>
        <end position="183"/>
    </location>
</feature>